<protein>
    <recommendedName>
        <fullName evidence="6">NlpC/P60 domain-containing protein</fullName>
    </recommendedName>
</protein>
<dbReference type="RefSeq" id="WP_070946518.1">
    <property type="nucleotide sequence ID" value="NZ_MLCL01000022.1"/>
</dbReference>
<keyword evidence="2" id="KW-0645">Protease</keyword>
<evidence type="ECO:0000256" key="5">
    <source>
        <dbReference type="SAM" id="MobiDB-lite"/>
    </source>
</evidence>
<sequence length="312" mass="31027">MAGEISSNELIITEPGKIAQDLPASSGGTAASPGVHPGLTAAVDDTTKDGERARDKVKEGSDKTSKFGEGVKSIDKKGGDGVNAIPAALLSAFGAGASSLLGGAGNLGSGMQMPQVPPSSPGGSINSPLSSPNGAQALSRLLGGDGSMGTGSLTAKGKVGAGGPTSPGSTEYQQRIIELAKQVVAEGIPYAWGGGSIDGPSQGISDGGAADAAGDYDKIGFDCSGLARYLVYQASGVEIPRVSGEQYAAGQLVSAADARPGDLAFDDNPDHHVMIYVGDGQVVEAQQSGTNIMFSDAASRGATQFVRVVSDS</sequence>
<reference evidence="7 8" key="1">
    <citation type="submission" date="2016-10" db="EMBL/GenBank/DDBJ databases">
        <title>Evaluation of Human, Animal and Environmental Mycobacterium chelonae Isolates by Core Genome Phylogenomic Analysis, Targeted Gene Comparison, and Anti-microbial Susceptibility Patterns: A Tale of Mistaken Identities.</title>
        <authorList>
            <person name="Fogelson S.B."/>
            <person name="Camus A.C."/>
            <person name="Lorenz W."/>
            <person name="Vasireddy R."/>
            <person name="Vasireddy S."/>
            <person name="Smith T."/>
            <person name="Brown-Elliott B.A."/>
            <person name="Wallace R.J.Jr."/>
            <person name="Hasan N.A."/>
            <person name="Reischl U."/>
            <person name="Sanchez S."/>
        </authorList>
    </citation>
    <scope>NUCLEOTIDE SEQUENCE [LARGE SCALE GENOMIC DNA]</scope>
    <source>
        <strain evidence="7 8">24999</strain>
    </source>
</reference>
<accession>A0A1Q9WFZ4</accession>
<dbReference type="AlphaFoldDB" id="A0A1Q9WFZ4"/>
<dbReference type="GO" id="GO:0008234">
    <property type="term" value="F:cysteine-type peptidase activity"/>
    <property type="evidence" value="ECO:0007669"/>
    <property type="project" value="UniProtKB-KW"/>
</dbReference>
<dbReference type="Gene3D" id="3.90.1720.10">
    <property type="entry name" value="endopeptidase domain like (from Nostoc punctiforme)"/>
    <property type="match status" value="1"/>
</dbReference>
<feature type="compositionally biased region" description="Polar residues" evidence="5">
    <location>
        <begin position="1"/>
        <end position="10"/>
    </location>
</feature>
<dbReference type="GO" id="GO:0006508">
    <property type="term" value="P:proteolysis"/>
    <property type="evidence" value="ECO:0007669"/>
    <property type="project" value="UniProtKB-KW"/>
</dbReference>
<evidence type="ECO:0000256" key="3">
    <source>
        <dbReference type="ARBA" id="ARBA00022801"/>
    </source>
</evidence>
<dbReference type="STRING" id="1908205.BKG60_04985"/>
<dbReference type="SUPFAM" id="SSF54001">
    <property type="entry name" value="Cysteine proteinases"/>
    <property type="match status" value="1"/>
</dbReference>
<comment type="caution">
    <text evidence="7">The sequence shown here is derived from an EMBL/GenBank/DDBJ whole genome shotgun (WGS) entry which is preliminary data.</text>
</comment>
<gene>
    <name evidence="7" type="ORF">BKG61_24175</name>
</gene>
<dbReference type="InterPro" id="IPR038765">
    <property type="entry name" value="Papain-like_cys_pep_sf"/>
</dbReference>
<name>A0A1Q9WFZ4_9MYCO</name>
<feature type="compositionally biased region" description="Low complexity" evidence="5">
    <location>
        <begin position="121"/>
        <end position="134"/>
    </location>
</feature>
<evidence type="ECO:0000256" key="4">
    <source>
        <dbReference type="ARBA" id="ARBA00022807"/>
    </source>
</evidence>
<feature type="compositionally biased region" description="Basic and acidic residues" evidence="5">
    <location>
        <begin position="45"/>
        <end position="66"/>
    </location>
</feature>
<dbReference type="InterPro" id="IPR000064">
    <property type="entry name" value="NLP_P60_dom"/>
</dbReference>
<evidence type="ECO:0000259" key="6">
    <source>
        <dbReference type="PROSITE" id="PS51935"/>
    </source>
</evidence>
<dbReference type="Proteomes" id="UP000179636">
    <property type="component" value="Unassembled WGS sequence"/>
</dbReference>
<keyword evidence="8" id="KW-1185">Reference proteome</keyword>
<comment type="similarity">
    <text evidence="1">Belongs to the peptidase C40 family.</text>
</comment>
<dbReference type="PANTHER" id="PTHR47359:SF3">
    <property type="entry name" value="NLP_P60 DOMAIN-CONTAINING PROTEIN-RELATED"/>
    <property type="match status" value="1"/>
</dbReference>
<dbReference type="EMBL" id="MLHV01000029">
    <property type="protein sequence ID" value="OHT92452.1"/>
    <property type="molecule type" value="Genomic_DNA"/>
</dbReference>
<evidence type="ECO:0000313" key="7">
    <source>
        <dbReference type="EMBL" id="OHT92452.1"/>
    </source>
</evidence>
<feature type="region of interest" description="Disordered" evidence="5">
    <location>
        <begin position="109"/>
        <end position="143"/>
    </location>
</feature>
<feature type="region of interest" description="Disordered" evidence="5">
    <location>
        <begin position="1"/>
        <end position="72"/>
    </location>
</feature>
<dbReference type="OrthoDB" id="3209655at2"/>
<dbReference type="InterPro" id="IPR051794">
    <property type="entry name" value="PG_Endopeptidase_C40"/>
</dbReference>
<dbReference type="PROSITE" id="PS51935">
    <property type="entry name" value="NLPC_P60"/>
    <property type="match status" value="1"/>
</dbReference>
<evidence type="ECO:0000256" key="2">
    <source>
        <dbReference type="ARBA" id="ARBA00022670"/>
    </source>
</evidence>
<keyword evidence="4" id="KW-0788">Thiol protease</keyword>
<organism evidence="7 8">
    <name type="scientific">Mycobacterium syngnathidarum</name>
    <dbReference type="NCBI Taxonomy" id="1908205"/>
    <lineage>
        <taxon>Bacteria</taxon>
        <taxon>Bacillati</taxon>
        <taxon>Actinomycetota</taxon>
        <taxon>Actinomycetes</taxon>
        <taxon>Mycobacteriales</taxon>
        <taxon>Mycobacteriaceae</taxon>
        <taxon>Mycobacterium</taxon>
    </lineage>
</organism>
<keyword evidence="3" id="KW-0378">Hydrolase</keyword>
<evidence type="ECO:0000313" key="8">
    <source>
        <dbReference type="Proteomes" id="UP000179636"/>
    </source>
</evidence>
<dbReference type="PANTHER" id="PTHR47359">
    <property type="entry name" value="PEPTIDOGLYCAN DL-ENDOPEPTIDASE CWLO"/>
    <property type="match status" value="1"/>
</dbReference>
<dbReference type="Pfam" id="PF00877">
    <property type="entry name" value="NLPC_P60"/>
    <property type="match status" value="1"/>
</dbReference>
<evidence type="ECO:0000256" key="1">
    <source>
        <dbReference type="ARBA" id="ARBA00007074"/>
    </source>
</evidence>
<proteinExistence type="inferred from homology"/>
<feature type="domain" description="NlpC/P60" evidence="6">
    <location>
        <begin position="170"/>
        <end position="312"/>
    </location>
</feature>
<accession>A0A1S1JWX8</accession>